<sequence length="107" mass="12358">MITDTGLLGFRDLATKSAEDTLTTFNEVLQDIDDRKKQSASDVGKIILCNTQNTMSDRASTEMKWHHMLENYRKNILPDVVSNWKNLSEGDKRPVERLSNFYMTFII</sequence>
<keyword evidence="1" id="KW-0378">Hydrolase</keyword>
<dbReference type="EMBL" id="JAZGQO010000007">
    <property type="protein sequence ID" value="KAK6182314.1"/>
    <property type="molecule type" value="Genomic_DNA"/>
</dbReference>
<dbReference type="InterPro" id="IPR022894">
    <property type="entry name" value="Oligoribonuclease"/>
</dbReference>
<dbReference type="PANTHER" id="PTHR11046">
    <property type="entry name" value="OLIGORIBONUCLEASE, MITOCHONDRIAL"/>
    <property type="match status" value="1"/>
</dbReference>
<organism evidence="2 3">
    <name type="scientific">Patella caerulea</name>
    <name type="common">Rayed Mediterranean limpet</name>
    <dbReference type="NCBI Taxonomy" id="87958"/>
    <lineage>
        <taxon>Eukaryota</taxon>
        <taxon>Metazoa</taxon>
        <taxon>Spiralia</taxon>
        <taxon>Lophotrochozoa</taxon>
        <taxon>Mollusca</taxon>
        <taxon>Gastropoda</taxon>
        <taxon>Patellogastropoda</taxon>
        <taxon>Patelloidea</taxon>
        <taxon>Patellidae</taxon>
        <taxon>Patella</taxon>
    </lineage>
</organism>
<dbReference type="GO" id="GO:0000175">
    <property type="term" value="F:3'-5'-RNA exonuclease activity"/>
    <property type="evidence" value="ECO:0007669"/>
    <property type="project" value="InterPro"/>
</dbReference>
<proteinExistence type="predicted"/>
<name>A0AAN8JZX1_PATCE</name>
<comment type="caution">
    <text evidence="2">The sequence shown here is derived from an EMBL/GenBank/DDBJ whole genome shotgun (WGS) entry which is preliminary data.</text>
</comment>
<keyword evidence="1" id="KW-0540">Nuclease</keyword>
<dbReference type="AlphaFoldDB" id="A0AAN8JZX1"/>
<dbReference type="Proteomes" id="UP001347796">
    <property type="component" value="Unassembled WGS sequence"/>
</dbReference>
<dbReference type="PANTHER" id="PTHR11046:SF25">
    <property type="match status" value="1"/>
</dbReference>
<evidence type="ECO:0000313" key="3">
    <source>
        <dbReference type="Proteomes" id="UP001347796"/>
    </source>
</evidence>
<evidence type="ECO:0000313" key="2">
    <source>
        <dbReference type="EMBL" id="KAK6182314.1"/>
    </source>
</evidence>
<reference evidence="2 3" key="1">
    <citation type="submission" date="2024-01" db="EMBL/GenBank/DDBJ databases">
        <title>The genome of the rayed Mediterranean limpet Patella caerulea (Linnaeus, 1758).</title>
        <authorList>
            <person name="Anh-Thu Weber A."/>
            <person name="Halstead-Nussloch G."/>
        </authorList>
    </citation>
    <scope>NUCLEOTIDE SEQUENCE [LARGE SCALE GENOMIC DNA]</scope>
    <source>
        <strain evidence="2">AATW-2023a</strain>
        <tissue evidence="2">Whole specimen</tissue>
    </source>
</reference>
<accession>A0AAN8JZX1</accession>
<protein>
    <submittedName>
        <fullName evidence="2">Uncharacterized protein</fullName>
    </submittedName>
</protein>
<gene>
    <name evidence="2" type="ORF">SNE40_010026</name>
</gene>
<keyword evidence="3" id="KW-1185">Reference proteome</keyword>
<evidence type="ECO:0000256" key="1">
    <source>
        <dbReference type="ARBA" id="ARBA00022722"/>
    </source>
</evidence>